<dbReference type="InterPro" id="IPR050151">
    <property type="entry name" value="Class-I_Pyr_Nuc-Dis_Oxidored"/>
</dbReference>
<evidence type="ECO:0000256" key="2">
    <source>
        <dbReference type="SAM" id="Coils"/>
    </source>
</evidence>
<dbReference type="PANTHER" id="PTHR22912:SF151">
    <property type="entry name" value="DIHYDROLIPOYL DEHYDROGENASE, MITOCHONDRIAL"/>
    <property type="match status" value="1"/>
</dbReference>
<keyword evidence="5" id="KW-1185">Reference proteome</keyword>
<dbReference type="PANTHER" id="PTHR22912">
    <property type="entry name" value="DISULFIDE OXIDOREDUCTASE"/>
    <property type="match status" value="1"/>
</dbReference>
<organism evidence="4 5">
    <name type="scientific">Tissierella simiarum</name>
    <dbReference type="NCBI Taxonomy" id="2841534"/>
    <lineage>
        <taxon>Bacteria</taxon>
        <taxon>Bacillati</taxon>
        <taxon>Bacillota</taxon>
        <taxon>Tissierellia</taxon>
        <taxon>Tissierellales</taxon>
        <taxon>Tissierellaceae</taxon>
        <taxon>Tissierella</taxon>
    </lineage>
</organism>
<dbReference type="InterPro" id="IPR023753">
    <property type="entry name" value="FAD/NAD-binding_dom"/>
</dbReference>
<accession>A0ABS6E2U3</accession>
<dbReference type="EMBL" id="JAHLPM010000002">
    <property type="protein sequence ID" value="MBU5436896.1"/>
    <property type="molecule type" value="Genomic_DNA"/>
</dbReference>
<evidence type="ECO:0000313" key="4">
    <source>
        <dbReference type="EMBL" id="MBU5436896.1"/>
    </source>
</evidence>
<comment type="caution">
    <text evidence="4">The sequence shown here is derived from an EMBL/GenBank/DDBJ whole genome shotgun (WGS) entry which is preliminary data.</text>
</comment>
<gene>
    <name evidence="4" type="ORF">KQI42_02680</name>
</gene>
<dbReference type="Proteomes" id="UP000749471">
    <property type="component" value="Unassembled WGS sequence"/>
</dbReference>
<evidence type="ECO:0000259" key="3">
    <source>
        <dbReference type="Pfam" id="PF07992"/>
    </source>
</evidence>
<name>A0ABS6E2U3_9FIRM</name>
<evidence type="ECO:0000256" key="1">
    <source>
        <dbReference type="ARBA" id="ARBA00007532"/>
    </source>
</evidence>
<keyword evidence="2" id="KW-0175">Coiled coil</keyword>
<feature type="domain" description="FAD/NAD(P)-binding" evidence="3">
    <location>
        <begin position="12"/>
        <end position="136"/>
    </location>
</feature>
<dbReference type="RefSeq" id="WP_216516480.1">
    <property type="nucleotide sequence ID" value="NZ_JAHLPM010000002.1"/>
</dbReference>
<sequence length="136" mass="15438">MGLRTYVLKKSTKSSLEHWNRDLEAIENRMEKTLKENKVDIYYGEEKFLNKNEFQVGEKVIHGEYIIIATGTRPSSSEEISLDGKKIITHKEAIDLDYDLKSIIILGGNVEGVEFGAFLGEMGIDVTIIEKEDTIL</sequence>
<reference evidence="4 5" key="1">
    <citation type="submission" date="2021-06" db="EMBL/GenBank/DDBJ databases">
        <authorList>
            <person name="Sun Q."/>
            <person name="Li D."/>
        </authorList>
    </citation>
    <scope>NUCLEOTIDE SEQUENCE [LARGE SCALE GENOMIC DNA]</scope>
    <source>
        <strain evidence="4 5">MSJ-40</strain>
    </source>
</reference>
<comment type="similarity">
    <text evidence="1">Belongs to the class-I pyridine nucleotide-disulfide oxidoreductase family.</text>
</comment>
<dbReference type="Pfam" id="PF07992">
    <property type="entry name" value="Pyr_redox_2"/>
    <property type="match status" value="1"/>
</dbReference>
<evidence type="ECO:0000313" key="5">
    <source>
        <dbReference type="Proteomes" id="UP000749471"/>
    </source>
</evidence>
<protein>
    <submittedName>
        <fullName evidence="4">FAD-dependent oxidoreductase</fullName>
    </submittedName>
</protein>
<proteinExistence type="inferred from homology"/>
<feature type="coiled-coil region" evidence="2">
    <location>
        <begin position="9"/>
        <end position="36"/>
    </location>
</feature>